<keyword evidence="5" id="KW-1185">Reference proteome</keyword>
<organism evidence="4 5">
    <name type="scientific">Noviherbaspirillum pedocola</name>
    <dbReference type="NCBI Taxonomy" id="2801341"/>
    <lineage>
        <taxon>Bacteria</taxon>
        <taxon>Pseudomonadati</taxon>
        <taxon>Pseudomonadota</taxon>
        <taxon>Betaproteobacteria</taxon>
        <taxon>Burkholderiales</taxon>
        <taxon>Oxalobacteraceae</taxon>
        <taxon>Noviherbaspirillum</taxon>
    </lineage>
</organism>
<comment type="similarity">
    <text evidence="2">Belongs to the UPF0173 family.</text>
</comment>
<dbReference type="HAMAP" id="MF_00457">
    <property type="entry name" value="UPF0173"/>
    <property type="match status" value="1"/>
</dbReference>
<dbReference type="SUPFAM" id="SSF56281">
    <property type="entry name" value="Metallo-hydrolase/oxidoreductase"/>
    <property type="match status" value="1"/>
</dbReference>
<reference evidence="4" key="1">
    <citation type="submission" date="2021-01" db="EMBL/GenBank/DDBJ databases">
        <title>Genome sequence of strain Noviherbaspirillum sp. DKR-6.</title>
        <authorList>
            <person name="Chaudhary D.K."/>
        </authorList>
    </citation>
    <scope>NUCLEOTIDE SEQUENCE</scope>
    <source>
        <strain evidence="4">DKR-6</strain>
    </source>
</reference>
<dbReference type="SMART" id="SM00849">
    <property type="entry name" value="Lactamase_B"/>
    <property type="match status" value="1"/>
</dbReference>
<keyword evidence="1 2" id="KW-0378">Hydrolase</keyword>
<dbReference type="Proteomes" id="UP000622890">
    <property type="component" value="Unassembled WGS sequence"/>
</dbReference>
<feature type="domain" description="Metallo-beta-lactamase" evidence="3">
    <location>
        <begin position="37"/>
        <end position="239"/>
    </location>
</feature>
<dbReference type="PANTHER" id="PTHR43546">
    <property type="entry name" value="UPF0173 METAL-DEPENDENT HYDROLASE MJ1163-RELATED"/>
    <property type="match status" value="1"/>
</dbReference>
<protein>
    <recommendedName>
        <fullName evidence="2">UPF0173 metal-dependent hydrolase JJB74_29980</fullName>
    </recommendedName>
</protein>
<dbReference type="InterPro" id="IPR050114">
    <property type="entry name" value="UPF0173_UPF0282_UlaG_hydrolase"/>
</dbReference>
<dbReference type="NCBIfam" id="NF001911">
    <property type="entry name" value="PRK00685.1"/>
    <property type="match status" value="1"/>
</dbReference>
<dbReference type="InterPro" id="IPR036866">
    <property type="entry name" value="RibonucZ/Hydroxyglut_hydro"/>
</dbReference>
<accession>A0A934SZZ3</accession>
<dbReference type="PANTHER" id="PTHR43546:SF3">
    <property type="entry name" value="UPF0173 METAL-DEPENDENT HYDROLASE MJ1163"/>
    <property type="match status" value="1"/>
</dbReference>
<gene>
    <name evidence="4" type="ORF">JJB74_29980</name>
</gene>
<dbReference type="GO" id="GO:0016787">
    <property type="term" value="F:hydrolase activity"/>
    <property type="evidence" value="ECO:0007669"/>
    <property type="project" value="UniProtKB-UniRule"/>
</dbReference>
<evidence type="ECO:0000313" key="4">
    <source>
        <dbReference type="EMBL" id="MBK4738862.1"/>
    </source>
</evidence>
<dbReference type="Gene3D" id="3.60.15.10">
    <property type="entry name" value="Ribonuclease Z/Hydroxyacylglutathione hydrolase-like"/>
    <property type="match status" value="1"/>
</dbReference>
<evidence type="ECO:0000256" key="1">
    <source>
        <dbReference type="ARBA" id="ARBA00022801"/>
    </source>
</evidence>
<comment type="caution">
    <text evidence="4">The sequence shown here is derived from an EMBL/GenBank/DDBJ whole genome shotgun (WGS) entry which is preliminary data.</text>
</comment>
<evidence type="ECO:0000259" key="3">
    <source>
        <dbReference type="SMART" id="SM00849"/>
    </source>
</evidence>
<dbReference type="Pfam" id="PF12706">
    <property type="entry name" value="Lactamase_B_2"/>
    <property type="match status" value="1"/>
</dbReference>
<proteinExistence type="inferred from homology"/>
<evidence type="ECO:0000313" key="5">
    <source>
        <dbReference type="Proteomes" id="UP000622890"/>
    </source>
</evidence>
<dbReference type="AlphaFoldDB" id="A0A934SZZ3"/>
<dbReference type="InterPro" id="IPR022877">
    <property type="entry name" value="UPF0173"/>
</dbReference>
<dbReference type="EMBL" id="JAEPBG010000029">
    <property type="protein sequence ID" value="MBK4738862.1"/>
    <property type="molecule type" value="Genomic_DNA"/>
</dbReference>
<dbReference type="InterPro" id="IPR001279">
    <property type="entry name" value="Metallo-B-lactamas"/>
</dbReference>
<sequence>MFIAACATPQASAPAAAPMAAASAPAAAGKVRVQWLGQATTKITAPNGKVIVIDPWLTTNPKTPEAYKRLEALGKVDAILVTHGHGDHFGDAPALSKLNNAPLYGPAGLITSVTTLGILPASQAIGFNKSGAVMPVGPGITVTAVHAEHSSELVYKNPESGKNEVHVGGEPIGYIVDLGNFRIYHMGDTGVFGDMKWIADYYKPDLILMPIGGHYVMGPKDAAFATRELLHPKYVIPIHYGTTPLLKGTPEEFKAALGNSSTAVIALQPGEMVEF</sequence>
<name>A0A934SZZ3_9BURK</name>
<evidence type="ECO:0000256" key="2">
    <source>
        <dbReference type="HAMAP-Rule" id="MF_00457"/>
    </source>
</evidence>